<proteinExistence type="inferred from homology"/>
<dbReference type="CDD" id="cd03058">
    <property type="entry name" value="GST_N_Tau"/>
    <property type="match status" value="1"/>
</dbReference>
<evidence type="ECO:0000256" key="1">
    <source>
        <dbReference type="ARBA" id="ARBA00012452"/>
    </source>
</evidence>
<dbReference type="GO" id="GO:0004364">
    <property type="term" value="F:glutathione transferase activity"/>
    <property type="evidence" value="ECO:0007669"/>
    <property type="project" value="UniProtKB-EC"/>
</dbReference>
<dbReference type="SFLD" id="SFLDG00358">
    <property type="entry name" value="Main_(cytGST)"/>
    <property type="match status" value="1"/>
</dbReference>
<evidence type="ECO:0000313" key="7">
    <source>
        <dbReference type="EMBL" id="KAF5187127.1"/>
    </source>
</evidence>
<dbReference type="AlphaFoldDB" id="A0A7J6VQT2"/>
<dbReference type="InterPro" id="IPR036282">
    <property type="entry name" value="Glutathione-S-Trfase_C_sf"/>
</dbReference>
<evidence type="ECO:0000256" key="3">
    <source>
        <dbReference type="ARBA" id="ARBA00047960"/>
    </source>
</evidence>
<name>A0A7J6VQT2_THATH</name>
<feature type="domain" description="GST N-terminal" evidence="5">
    <location>
        <begin position="2"/>
        <end position="81"/>
    </location>
</feature>
<dbReference type="PROSITE" id="PS50405">
    <property type="entry name" value="GST_CTER"/>
    <property type="match status" value="1"/>
</dbReference>
<keyword evidence="8" id="KW-1185">Reference proteome</keyword>
<organism evidence="7 8">
    <name type="scientific">Thalictrum thalictroides</name>
    <name type="common">Rue-anemone</name>
    <name type="synonym">Anemone thalictroides</name>
    <dbReference type="NCBI Taxonomy" id="46969"/>
    <lineage>
        <taxon>Eukaryota</taxon>
        <taxon>Viridiplantae</taxon>
        <taxon>Streptophyta</taxon>
        <taxon>Embryophyta</taxon>
        <taxon>Tracheophyta</taxon>
        <taxon>Spermatophyta</taxon>
        <taxon>Magnoliopsida</taxon>
        <taxon>Ranunculales</taxon>
        <taxon>Ranunculaceae</taxon>
        <taxon>Thalictroideae</taxon>
        <taxon>Thalictrum</taxon>
    </lineage>
</organism>
<reference evidence="7 8" key="1">
    <citation type="submission" date="2020-06" db="EMBL/GenBank/DDBJ databases">
        <title>Transcriptomic and genomic resources for Thalictrum thalictroides and T. hernandezii: Facilitating candidate gene discovery in an emerging model plant lineage.</title>
        <authorList>
            <person name="Arias T."/>
            <person name="Riano-Pachon D.M."/>
            <person name="Di Stilio V.S."/>
        </authorList>
    </citation>
    <scope>NUCLEOTIDE SEQUENCE [LARGE SCALE GENOMIC DNA]</scope>
    <source>
        <strain evidence="8">cv. WT478/WT964</strain>
        <tissue evidence="7">Leaves</tissue>
    </source>
</reference>
<gene>
    <name evidence="7" type="ORF">FRX31_023265</name>
</gene>
<evidence type="ECO:0000259" key="5">
    <source>
        <dbReference type="PROSITE" id="PS50404"/>
    </source>
</evidence>
<evidence type="ECO:0000259" key="6">
    <source>
        <dbReference type="PROSITE" id="PS50405"/>
    </source>
</evidence>
<dbReference type="EMBL" id="JABWDY010028381">
    <property type="protein sequence ID" value="KAF5187127.1"/>
    <property type="molecule type" value="Genomic_DNA"/>
</dbReference>
<evidence type="ECO:0000313" key="8">
    <source>
        <dbReference type="Proteomes" id="UP000554482"/>
    </source>
</evidence>
<dbReference type="InterPro" id="IPR040079">
    <property type="entry name" value="Glutathione_S-Trfase"/>
</dbReference>
<dbReference type="PROSITE" id="PS50404">
    <property type="entry name" value="GST_NTER"/>
    <property type="match status" value="1"/>
</dbReference>
<accession>A0A7J6VQT2</accession>
<dbReference type="PANTHER" id="PTHR11260:SF775">
    <property type="entry name" value="GLUTATHIONE S-TRANSFERASE U10"/>
    <property type="match status" value="1"/>
</dbReference>
<dbReference type="InterPro" id="IPR045073">
    <property type="entry name" value="Omega/Tau-like"/>
</dbReference>
<dbReference type="Gene3D" id="3.40.30.10">
    <property type="entry name" value="Glutaredoxin"/>
    <property type="match status" value="1"/>
</dbReference>
<comment type="catalytic activity">
    <reaction evidence="3">
        <text>RX + glutathione = an S-substituted glutathione + a halide anion + H(+)</text>
        <dbReference type="Rhea" id="RHEA:16437"/>
        <dbReference type="ChEBI" id="CHEBI:15378"/>
        <dbReference type="ChEBI" id="CHEBI:16042"/>
        <dbReference type="ChEBI" id="CHEBI:17792"/>
        <dbReference type="ChEBI" id="CHEBI:57925"/>
        <dbReference type="ChEBI" id="CHEBI:90779"/>
        <dbReference type="EC" id="2.5.1.18"/>
    </reaction>
</comment>
<dbReference type="SUPFAM" id="SSF47616">
    <property type="entry name" value="GST C-terminal domain-like"/>
    <property type="match status" value="1"/>
</dbReference>
<dbReference type="CDD" id="cd03185">
    <property type="entry name" value="GST_C_Tau"/>
    <property type="match status" value="1"/>
</dbReference>
<dbReference type="OrthoDB" id="4951845at2759"/>
<dbReference type="InterPro" id="IPR004046">
    <property type="entry name" value="GST_C"/>
</dbReference>
<dbReference type="FunFam" id="3.40.30.10:FF:000014">
    <property type="entry name" value="Tau class glutathione S-transferase"/>
    <property type="match status" value="1"/>
</dbReference>
<feature type="domain" description="GST C-terminal" evidence="6">
    <location>
        <begin position="86"/>
        <end position="210"/>
    </location>
</feature>
<dbReference type="InterPro" id="IPR045074">
    <property type="entry name" value="GST_C_Tau"/>
</dbReference>
<dbReference type="InterPro" id="IPR036249">
    <property type="entry name" value="Thioredoxin-like_sf"/>
</dbReference>
<dbReference type="EC" id="2.5.1.18" evidence="1"/>
<keyword evidence="2 7" id="KW-0808">Transferase</keyword>
<protein>
    <recommendedName>
        <fullName evidence="1">glutathione transferase</fullName>
        <ecNumber evidence="1">2.5.1.18</ecNumber>
    </recommendedName>
</protein>
<dbReference type="FunFam" id="1.20.1050.10:FF:000012">
    <property type="entry name" value="Tau class glutathione S-transferase"/>
    <property type="match status" value="1"/>
</dbReference>
<dbReference type="InterPro" id="IPR004045">
    <property type="entry name" value="Glutathione_S-Trfase_N"/>
</dbReference>
<dbReference type="GO" id="GO:0006749">
    <property type="term" value="P:glutathione metabolic process"/>
    <property type="evidence" value="ECO:0007669"/>
    <property type="project" value="InterPro"/>
</dbReference>
<evidence type="ECO:0000256" key="4">
    <source>
        <dbReference type="RuleBase" id="RU003494"/>
    </source>
</evidence>
<dbReference type="Pfam" id="PF00043">
    <property type="entry name" value="GST_C"/>
    <property type="match status" value="1"/>
</dbReference>
<dbReference type="Proteomes" id="UP000554482">
    <property type="component" value="Unassembled WGS sequence"/>
</dbReference>
<dbReference type="SUPFAM" id="SSF52833">
    <property type="entry name" value="Thioredoxin-like"/>
    <property type="match status" value="1"/>
</dbReference>
<dbReference type="PANTHER" id="PTHR11260">
    <property type="entry name" value="GLUTATHIONE S-TRANSFERASE, GST, SUPERFAMILY, GST DOMAIN CONTAINING"/>
    <property type="match status" value="1"/>
</dbReference>
<dbReference type="SFLD" id="SFLDG01152">
    <property type="entry name" value="Main.3:_Omega-_and_Tau-like"/>
    <property type="match status" value="1"/>
</dbReference>
<dbReference type="SFLD" id="SFLDS00019">
    <property type="entry name" value="Glutathione_Transferase_(cytos"/>
    <property type="match status" value="1"/>
</dbReference>
<dbReference type="Gene3D" id="1.20.1050.10">
    <property type="match status" value="1"/>
</dbReference>
<sequence length="228" mass="26807">MAEVKLFGFWCSPFSYRVIWALKLKGVDYDYIEENIFNKSTFLLQYNPIYKKIPVLVHAGKPIVESTIILEYIEETWPEHPLLPKDPYERAQARFWIKFVEDKAMTAFFIFFVSSGEEQEKAMKDSLEAFKVIEELGLGDKKFFGGETIGLVDLTFGWMGYWLGIMEEAKGMNLLEPRDFPRLHQWMENFKEVPVIKENLPDHDQSVPYFSERQREIYLARCASGHNH</sequence>
<dbReference type="InterPro" id="IPR010987">
    <property type="entry name" value="Glutathione-S-Trfase_C-like"/>
</dbReference>
<comment type="caution">
    <text evidence="7">The sequence shown here is derived from an EMBL/GenBank/DDBJ whole genome shotgun (WGS) entry which is preliminary data.</text>
</comment>
<comment type="similarity">
    <text evidence="4">Belongs to the GST superfamily.</text>
</comment>
<dbReference type="Pfam" id="PF02798">
    <property type="entry name" value="GST_N"/>
    <property type="match status" value="1"/>
</dbReference>
<evidence type="ECO:0000256" key="2">
    <source>
        <dbReference type="ARBA" id="ARBA00022679"/>
    </source>
</evidence>
<dbReference type="GO" id="GO:0005737">
    <property type="term" value="C:cytoplasm"/>
    <property type="evidence" value="ECO:0007669"/>
    <property type="project" value="TreeGrafter"/>
</dbReference>